<accession>A0A8X6NKK4</accession>
<protein>
    <recommendedName>
        <fullName evidence="1">TIL domain-containing protein</fullName>
    </recommendedName>
</protein>
<gene>
    <name evidence="3" type="ORF">NPIL_264641</name>
    <name evidence="2" type="ORF">NPIL_385481</name>
</gene>
<dbReference type="Gene3D" id="2.10.25.10">
    <property type="entry name" value="Laminin"/>
    <property type="match status" value="1"/>
</dbReference>
<organism evidence="2 4">
    <name type="scientific">Nephila pilipes</name>
    <name type="common">Giant wood spider</name>
    <name type="synonym">Nephila maculata</name>
    <dbReference type="NCBI Taxonomy" id="299642"/>
    <lineage>
        <taxon>Eukaryota</taxon>
        <taxon>Metazoa</taxon>
        <taxon>Ecdysozoa</taxon>
        <taxon>Arthropoda</taxon>
        <taxon>Chelicerata</taxon>
        <taxon>Arachnida</taxon>
        <taxon>Araneae</taxon>
        <taxon>Araneomorphae</taxon>
        <taxon>Entelegynae</taxon>
        <taxon>Araneoidea</taxon>
        <taxon>Nephilidae</taxon>
        <taxon>Nephila</taxon>
    </lineage>
</organism>
<feature type="domain" description="TIL" evidence="1">
    <location>
        <begin position="3"/>
        <end position="61"/>
    </location>
</feature>
<dbReference type="EMBL" id="BMAW01010545">
    <property type="protein sequence ID" value="GFT19292.1"/>
    <property type="molecule type" value="Genomic_DNA"/>
</dbReference>
<evidence type="ECO:0000259" key="1">
    <source>
        <dbReference type="Pfam" id="PF01826"/>
    </source>
</evidence>
<dbReference type="SUPFAM" id="SSF57567">
    <property type="entry name" value="Serine protease inhibitors"/>
    <property type="match status" value="1"/>
</dbReference>
<name>A0A8X6NKK4_NEPPI</name>
<dbReference type="OrthoDB" id="6432833at2759"/>
<reference evidence="2" key="1">
    <citation type="submission" date="2020-08" db="EMBL/GenBank/DDBJ databases">
        <title>Multicomponent nature underlies the extraordinary mechanical properties of spider dragline silk.</title>
        <authorList>
            <person name="Kono N."/>
            <person name="Nakamura H."/>
            <person name="Mori M."/>
            <person name="Yoshida Y."/>
            <person name="Ohtoshi R."/>
            <person name="Malay A.D."/>
            <person name="Moran D.A.P."/>
            <person name="Tomita M."/>
            <person name="Numata K."/>
            <person name="Arakawa K."/>
        </authorList>
    </citation>
    <scope>NUCLEOTIDE SEQUENCE</scope>
</reference>
<dbReference type="CDD" id="cd19941">
    <property type="entry name" value="TIL"/>
    <property type="match status" value="1"/>
</dbReference>
<dbReference type="Pfam" id="PF01826">
    <property type="entry name" value="TIL"/>
    <property type="match status" value="1"/>
</dbReference>
<keyword evidence="4" id="KW-1185">Reference proteome</keyword>
<evidence type="ECO:0000313" key="3">
    <source>
        <dbReference type="EMBL" id="GFT30885.1"/>
    </source>
</evidence>
<evidence type="ECO:0000313" key="2">
    <source>
        <dbReference type="EMBL" id="GFT19292.1"/>
    </source>
</evidence>
<dbReference type="Proteomes" id="UP000887013">
    <property type="component" value="Unassembled WGS sequence"/>
</dbReference>
<dbReference type="AlphaFoldDB" id="A0A8X6NKK4"/>
<dbReference type="InterPro" id="IPR036084">
    <property type="entry name" value="Ser_inhib-like_sf"/>
</dbReference>
<feature type="non-terminal residue" evidence="2">
    <location>
        <position position="1"/>
    </location>
</feature>
<sequence>AECPKNQHKETCAPTCQTTCKNRNNKGLQLCNFACFIGCVCDEGYIKLDDLNGPCVEPRDCPS</sequence>
<evidence type="ECO:0000313" key="4">
    <source>
        <dbReference type="Proteomes" id="UP000887013"/>
    </source>
</evidence>
<dbReference type="InterPro" id="IPR002919">
    <property type="entry name" value="TIL_dom"/>
</dbReference>
<dbReference type="EMBL" id="BMAW01012877">
    <property type="protein sequence ID" value="GFT30885.1"/>
    <property type="molecule type" value="Genomic_DNA"/>
</dbReference>
<proteinExistence type="predicted"/>
<comment type="caution">
    <text evidence="2">The sequence shown here is derived from an EMBL/GenBank/DDBJ whole genome shotgun (WGS) entry which is preliminary data.</text>
</comment>